<gene>
    <name evidence="2" type="ORF">ACFQHK_03110</name>
</gene>
<accession>A0ABD5U592</accession>
<comment type="caution">
    <text evidence="2">The sequence shown here is derived from an EMBL/GenBank/DDBJ whole genome shotgun (WGS) entry which is preliminary data.</text>
</comment>
<evidence type="ECO:0000313" key="2">
    <source>
        <dbReference type="EMBL" id="MFC6835493.1"/>
    </source>
</evidence>
<evidence type="ECO:0000256" key="1">
    <source>
        <dbReference type="SAM" id="MobiDB-lite"/>
    </source>
</evidence>
<organism evidence="2 3">
    <name type="scientific">Halomarina ordinaria</name>
    <dbReference type="NCBI Taxonomy" id="3033939"/>
    <lineage>
        <taxon>Archaea</taxon>
        <taxon>Methanobacteriati</taxon>
        <taxon>Methanobacteriota</taxon>
        <taxon>Stenosarchaea group</taxon>
        <taxon>Halobacteria</taxon>
        <taxon>Halobacteriales</taxon>
        <taxon>Natronomonadaceae</taxon>
        <taxon>Halomarina</taxon>
    </lineage>
</organism>
<evidence type="ECO:0000313" key="3">
    <source>
        <dbReference type="Proteomes" id="UP001596406"/>
    </source>
</evidence>
<proteinExistence type="predicted"/>
<dbReference type="Pfam" id="PF24018">
    <property type="entry name" value="DUF7331"/>
    <property type="match status" value="1"/>
</dbReference>
<feature type="region of interest" description="Disordered" evidence="1">
    <location>
        <begin position="1"/>
        <end position="21"/>
    </location>
</feature>
<keyword evidence="3" id="KW-1185">Reference proteome</keyword>
<name>A0ABD5U592_9EURY</name>
<dbReference type="EMBL" id="JBHSXM010000001">
    <property type="protein sequence ID" value="MFC6835493.1"/>
    <property type="molecule type" value="Genomic_DNA"/>
</dbReference>
<reference evidence="2 3" key="1">
    <citation type="journal article" date="2019" name="Int. J. Syst. Evol. Microbiol.">
        <title>The Global Catalogue of Microorganisms (GCM) 10K type strain sequencing project: providing services to taxonomists for standard genome sequencing and annotation.</title>
        <authorList>
            <consortium name="The Broad Institute Genomics Platform"/>
            <consortium name="The Broad Institute Genome Sequencing Center for Infectious Disease"/>
            <person name="Wu L."/>
            <person name="Ma J."/>
        </authorList>
    </citation>
    <scope>NUCLEOTIDE SEQUENCE [LARGE SCALE GENOMIC DNA]</scope>
    <source>
        <strain evidence="2 3">PSRA2</strain>
    </source>
</reference>
<dbReference type="Proteomes" id="UP001596406">
    <property type="component" value="Unassembled WGS sequence"/>
</dbReference>
<dbReference type="AlphaFoldDB" id="A0ABD5U592"/>
<dbReference type="InterPro" id="IPR055755">
    <property type="entry name" value="DUF7331"/>
</dbReference>
<dbReference type="RefSeq" id="WP_304447193.1">
    <property type="nucleotide sequence ID" value="NZ_JARRAH010000001.1"/>
</dbReference>
<sequence length="57" mass="6247">MSTRTHDETNPVPDTTDPNCVALPLDDGQVILYDPSNHRAWIQSDTAVELARAPADD</sequence>
<protein>
    <submittedName>
        <fullName evidence="2">Uncharacterized protein</fullName>
    </submittedName>
</protein>